<dbReference type="Proteomes" id="UP000182829">
    <property type="component" value="Unassembled WGS sequence"/>
</dbReference>
<dbReference type="RefSeq" id="WP_005580385.1">
    <property type="nucleotide sequence ID" value="NZ_FORO01000033.1"/>
</dbReference>
<dbReference type="AlphaFoldDB" id="A0A1I3RPX4"/>
<evidence type="ECO:0000256" key="1">
    <source>
        <dbReference type="SAM" id="Coils"/>
    </source>
</evidence>
<protein>
    <submittedName>
        <fullName evidence="2">Uncharacterized protein</fullName>
    </submittedName>
</protein>
<keyword evidence="1" id="KW-0175">Coiled coil</keyword>
<dbReference type="EMBL" id="FORO01000033">
    <property type="protein sequence ID" value="SFJ48623.1"/>
    <property type="molecule type" value="Genomic_DNA"/>
</dbReference>
<organism evidence="2 3">
    <name type="scientific">Natronobacterium gregoryi</name>
    <dbReference type="NCBI Taxonomy" id="44930"/>
    <lineage>
        <taxon>Archaea</taxon>
        <taxon>Methanobacteriati</taxon>
        <taxon>Methanobacteriota</taxon>
        <taxon>Stenosarchaea group</taxon>
        <taxon>Halobacteria</taxon>
        <taxon>Halobacteriales</taxon>
        <taxon>Natrialbaceae</taxon>
        <taxon>Natronobacterium</taxon>
    </lineage>
</organism>
<proteinExistence type="predicted"/>
<name>A0A1I3RPX4_9EURY</name>
<evidence type="ECO:0000313" key="3">
    <source>
        <dbReference type="Proteomes" id="UP000182829"/>
    </source>
</evidence>
<evidence type="ECO:0000313" key="2">
    <source>
        <dbReference type="EMBL" id="SFJ48623.1"/>
    </source>
</evidence>
<dbReference type="GeneID" id="25137828"/>
<gene>
    <name evidence="2" type="ORF">SAMN05443661_13335</name>
</gene>
<sequence>MKFTFNGQNIDVHSQRIILGLKGGRVRGVQDLARVAGWDVDRDPGARNKARHRLENNLVPAGLVEVAGTTHKQGGEATMFQLTDLGKDALAEELPPEFAGEPTVSTNAQRIEDLEETVASLQERIERESQRIDDRPTRQTLKRYEEQYDDLVDKSERLIAEAKEFRNSAWEAVWEVRDEAG</sequence>
<accession>A0A1I3RPX4</accession>
<feature type="coiled-coil region" evidence="1">
    <location>
        <begin position="104"/>
        <end position="161"/>
    </location>
</feature>
<reference evidence="2 3" key="1">
    <citation type="submission" date="2016-10" db="EMBL/GenBank/DDBJ databases">
        <authorList>
            <person name="de Groot N.N."/>
        </authorList>
    </citation>
    <scope>NUCLEOTIDE SEQUENCE [LARGE SCALE GENOMIC DNA]</scope>
    <source>
        <strain evidence="2 3">SP2</strain>
    </source>
</reference>